<keyword evidence="3" id="KW-0804">Transcription</keyword>
<sequence>MNAADKQWYLLYCKPRQELRAQQQLANQGYGSFLPQITQQKLRGNKWLQSTEPMFPRYLFLHLPVGQELNISAIRATRGISDFVRFGAQLARVPAALIQLLTEQQIQLKQQPQDTSLKKGDEISIVNGPFSGLQAVFSSADGDKRSSILISMLGQWVEAAVDNSQIAVKNNTGG</sequence>
<dbReference type="SUPFAM" id="SSF82679">
    <property type="entry name" value="N-utilization substance G protein NusG, N-terminal domain"/>
    <property type="match status" value="1"/>
</dbReference>
<dbReference type="GO" id="GO:0031564">
    <property type="term" value="P:transcription antitermination"/>
    <property type="evidence" value="ECO:0007669"/>
    <property type="project" value="UniProtKB-KW"/>
</dbReference>
<dbReference type="RefSeq" id="WP_173500479.1">
    <property type="nucleotide sequence ID" value="NZ_JABSOD010000005.1"/>
</dbReference>
<dbReference type="Pfam" id="PF02357">
    <property type="entry name" value="NusG"/>
    <property type="match status" value="1"/>
</dbReference>
<gene>
    <name evidence="5" type="primary">rfaH</name>
    <name evidence="5" type="ORF">HRH59_06600</name>
</gene>
<evidence type="ECO:0000256" key="1">
    <source>
        <dbReference type="ARBA" id="ARBA00022814"/>
    </source>
</evidence>
<keyword evidence="6" id="KW-1185">Reference proteome</keyword>
<proteinExistence type="predicted"/>
<dbReference type="NCBIfam" id="NF006534">
    <property type="entry name" value="PRK09014.1"/>
    <property type="match status" value="1"/>
</dbReference>
<reference evidence="5 6" key="1">
    <citation type="submission" date="2020-06" db="EMBL/GenBank/DDBJ databases">
        <title>Rheinheimera sp. nov., a marine bacterium isolated from coastal.</title>
        <authorList>
            <person name="Yu Q."/>
            <person name="Qi Y."/>
            <person name="Pu J."/>
        </authorList>
    </citation>
    <scope>NUCLEOTIDE SEQUENCE [LARGE SCALE GENOMIC DNA]</scope>
    <source>
        <strain evidence="5 6">YQF-2</strain>
    </source>
</reference>
<dbReference type="InterPro" id="IPR008991">
    <property type="entry name" value="Translation_prot_SH3-like_sf"/>
</dbReference>
<dbReference type="InterPro" id="IPR036735">
    <property type="entry name" value="NGN_dom_sf"/>
</dbReference>
<protein>
    <submittedName>
        <fullName evidence="5">Transcription/translation regulatory transformer protein RfaH</fullName>
    </submittedName>
</protein>
<evidence type="ECO:0000313" key="6">
    <source>
        <dbReference type="Proteomes" id="UP000523161"/>
    </source>
</evidence>
<dbReference type="NCBIfam" id="TIGR01955">
    <property type="entry name" value="RfaH"/>
    <property type="match status" value="1"/>
</dbReference>
<dbReference type="PANTHER" id="PTHR30265">
    <property type="entry name" value="RHO-INTERACTING TRANSCRIPTION TERMINATION FACTOR NUSG"/>
    <property type="match status" value="1"/>
</dbReference>
<dbReference type="EMBL" id="JABSOD010000005">
    <property type="protein sequence ID" value="NRQ42237.1"/>
    <property type="molecule type" value="Genomic_DNA"/>
</dbReference>
<dbReference type="GO" id="GO:0005829">
    <property type="term" value="C:cytosol"/>
    <property type="evidence" value="ECO:0007669"/>
    <property type="project" value="TreeGrafter"/>
</dbReference>
<dbReference type="InterPro" id="IPR006645">
    <property type="entry name" value="NGN-like_dom"/>
</dbReference>
<dbReference type="Gene3D" id="3.30.70.940">
    <property type="entry name" value="NusG, N-terminal domain"/>
    <property type="match status" value="1"/>
</dbReference>
<dbReference type="SUPFAM" id="SSF50104">
    <property type="entry name" value="Translation proteins SH3-like domain"/>
    <property type="match status" value="1"/>
</dbReference>
<dbReference type="InterPro" id="IPR010215">
    <property type="entry name" value="Transcription_antiterm_RfaH"/>
</dbReference>
<evidence type="ECO:0000256" key="2">
    <source>
        <dbReference type="ARBA" id="ARBA00023015"/>
    </source>
</evidence>
<organism evidence="5 6">
    <name type="scientific">Rheinheimera lutimaris</name>
    <dbReference type="NCBI Taxonomy" id="2740584"/>
    <lineage>
        <taxon>Bacteria</taxon>
        <taxon>Pseudomonadati</taxon>
        <taxon>Pseudomonadota</taxon>
        <taxon>Gammaproteobacteria</taxon>
        <taxon>Chromatiales</taxon>
        <taxon>Chromatiaceae</taxon>
        <taxon>Rheinheimera</taxon>
    </lineage>
</organism>
<keyword evidence="1" id="KW-0889">Transcription antitermination</keyword>
<dbReference type="InterPro" id="IPR043425">
    <property type="entry name" value="NusG-like"/>
</dbReference>
<dbReference type="PANTHER" id="PTHR30265:SF7">
    <property type="entry name" value="TRANSCRIPTION ANTITERMINATION PROTEIN RFAH"/>
    <property type="match status" value="1"/>
</dbReference>
<comment type="caution">
    <text evidence="5">The sequence shown here is derived from an EMBL/GenBank/DDBJ whole genome shotgun (WGS) entry which is preliminary data.</text>
</comment>
<accession>A0A7Y5APN9</accession>
<dbReference type="SMART" id="SM00738">
    <property type="entry name" value="NGN"/>
    <property type="match status" value="1"/>
</dbReference>
<evidence type="ECO:0000256" key="3">
    <source>
        <dbReference type="ARBA" id="ARBA00023163"/>
    </source>
</evidence>
<dbReference type="AlphaFoldDB" id="A0A7Y5APN9"/>
<dbReference type="Proteomes" id="UP000523161">
    <property type="component" value="Unassembled WGS sequence"/>
</dbReference>
<feature type="domain" description="NusG-like N-terminal" evidence="4">
    <location>
        <begin position="5"/>
        <end position="105"/>
    </location>
</feature>
<evidence type="ECO:0000313" key="5">
    <source>
        <dbReference type="EMBL" id="NRQ42237.1"/>
    </source>
</evidence>
<dbReference type="CDD" id="cd09892">
    <property type="entry name" value="NGN_SP_RfaH"/>
    <property type="match status" value="1"/>
</dbReference>
<evidence type="ECO:0000259" key="4">
    <source>
        <dbReference type="SMART" id="SM00738"/>
    </source>
</evidence>
<keyword evidence="2" id="KW-0805">Transcription regulation</keyword>
<dbReference type="GO" id="GO:0006354">
    <property type="term" value="P:DNA-templated transcription elongation"/>
    <property type="evidence" value="ECO:0007669"/>
    <property type="project" value="InterPro"/>
</dbReference>
<name>A0A7Y5APN9_9GAMM</name>